<evidence type="ECO:0000313" key="4">
    <source>
        <dbReference type="Proteomes" id="UP001378960"/>
    </source>
</evidence>
<feature type="region of interest" description="Disordered" evidence="1">
    <location>
        <begin position="961"/>
        <end position="987"/>
    </location>
</feature>
<keyword evidence="4" id="KW-1185">Reference proteome</keyword>
<sequence length="1136" mass="134117">MSAVDLLVDVIDEIHEAEKVLEPGDTPDPTILKHYKNLWQLLLGISDTSFDSSNYDMFELTFKNSDEVFKGIVYFGSNINSDISNTDQAVGSVKDSNKNVSVLDSQTDENSQETSISFKLTMFNKIRYLLYSHESMVQELLDESKLIDVIIKHLKSDVLNISNSVRITSKTNNSTFNLCYMEAVDILVNDEELLSIPDMAKLMLQTFKADFNVAYFFNPNVILKFQNKIVDIIKRVFQKHEFVDIEIDNYYQYNPIFPILKPIYRNLALKTLNQQKSNNNKIEKAGEANEKKPLDSAMLVEILENVTKMELEDYVTEIPVTLNLFSRILASYIKSLKDSGESDFDIENDLYIVLIKEVVMDWVDGSIDTKQFVSQLTDLSLVPTAKPYMYQNVRFPTLHMRMALYQVKEDLRIYEKYFTIWKDIAIQKQELYDASKEWEMNRKKAYFEVWRKQYQKASDLMYINVSSLSLIRKAFIFNKLKTKSDEIENREKDFKRLILRNKFMKMKEQYRNNQKMMIRADTIYCEKLKKRIWNKLMSSKLTKFPALQEKFILKRKSIYFLEWHSKTLKVKNDMVKADQFLKTSLMKTYFTKWDTTVKPILAHMFRVEKKADNYIYHKFFDKIKKSVALIRIENKLKYFLNKNLIKKTFLKLCQIKQVDDISRNHEKVKSLQLKKAHLQEWKTRLMLLQKAKKFEQKTLKDKYFKLLKLKILESKFKDMQEKRIKANILKLWKLKILTIIFEQEKDISLVQNHLKKWRNKSVDLQQKLANCTSLFPQIIKAIYFDSFKDKFKVVEALKLKADEFKSKRQIINDKSLLDRMFELVKQKSNSIKEKNDELIRRVGQHQNNQSLKIIYKIKSRIKDMELLKEQADDTYKMNILVKYYNIWYDKFEHVMDINDILQSKLDSQNVELLTKCMSVFQLKLIKIRTSESNIKNFTDRWDKSRKLIFLKIWRLKLQNRKSPTPTARKGQNPNAEHATSIPDLNPYVDLAPKARGSPIFRPRLRSRMRSLITGDSSQYAIEERADDDDTRSLLRTPFNEESSTLANFRTPMSYNSGLSNVLNNNDGTTFPSRSVERVRKRNLEIRMNLYSGLRKPIPLNNIVEETDNNSNTYSRAPLFGSFDQEIIDTSTPVRRS</sequence>
<name>A0AAV5QWH8_PICKL</name>
<dbReference type="Proteomes" id="UP001378960">
    <property type="component" value="Unassembled WGS sequence"/>
</dbReference>
<gene>
    <name evidence="3" type="ORF">DAPK24_001490</name>
</gene>
<accession>A0AAV5QWH8</accession>
<comment type="caution">
    <text evidence="3">The sequence shown here is derived from an EMBL/GenBank/DDBJ whole genome shotgun (WGS) entry which is preliminary data.</text>
</comment>
<dbReference type="EMBL" id="BTGB01000001">
    <property type="protein sequence ID" value="GMM43574.1"/>
    <property type="molecule type" value="Genomic_DNA"/>
</dbReference>
<evidence type="ECO:0000256" key="1">
    <source>
        <dbReference type="SAM" id="MobiDB-lite"/>
    </source>
</evidence>
<reference evidence="3 4" key="1">
    <citation type="journal article" date="2023" name="Elife">
        <title>Identification of key yeast species and microbe-microbe interactions impacting larval growth of Drosophila in the wild.</title>
        <authorList>
            <person name="Mure A."/>
            <person name="Sugiura Y."/>
            <person name="Maeda R."/>
            <person name="Honda K."/>
            <person name="Sakurai N."/>
            <person name="Takahashi Y."/>
            <person name="Watada M."/>
            <person name="Katoh T."/>
            <person name="Gotoh A."/>
            <person name="Gotoh Y."/>
            <person name="Taniguchi I."/>
            <person name="Nakamura K."/>
            <person name="Hayashi T."/>
            <person name="Katayama T."/>
            <person name="Uemura T."/>
            <person name="Hattori Y."/>
        </authorList>
    </citation>
    <scope>NUCLEOTIDE SEQUENCE [LARGE SCALE GENOMIC DNA]</scope>
    <source>
        <strain evidence="3 4">PK-24</strain>
    </source>
</reference>
<dbReference type="Pfam" id="PF08457">
    <property type="entry name" value="Sfi1"/>
    <property type="match status" value="1"/>
</dbReference>
<feature type="domain" description="Sfi1 spindle body" evidence="2">
    <location>
        <begin position="411"/>
        <end position="652"/>
    </location>
</feature>
<organism evidence="3 4">
    <name type="scientific">Pichia kluyveri</name>
    <name type="common">Yeast</name>
    <dbReference type="NCBI Taxonomy" id="36015"/>
    <lineage>
        <taxon>Eukaryota</taxon>
        <taxon>Fungi</taxon>
        <taxon>Dikarya</taxon>
        <taxon>Ascomycota</taxon>
        <taxon>Saccharomycotina</taxon>
        <taxon>Pichiomycetes</taxon>
        <taxon>Pichiales</taxon>
        <taxon>Pichiaceae</taxon>
        <taxon>Pichia</taxon>
    </lineage>
</organism>
<proteinExistence type="predicted"/>
<protein>
    <recommendedName>
        <fullName evidence="2">Sfi1 spindle body domain-containing protein</fullName>
    </recommendedName>
</protein>
<evidence type="ECO:0000313" key="3">
    <source>
        <dbReference type="EMBL" id="GMM43574.1"/>
    </source>
</evidence>
<evidence type="ECO:0000259" key="2">
    <source>
        <dbReference type="Pfam" id="PF08457"/>
    </source>
</evidence>
<dbReference type="InterPro" id="IPR013665">
    <property type="entry name" value="Sfi1_dom"/>
</dbReference>
<dbReference type="AlphaFoldDB" id="A0AAV5QWH8"/>
<feature type="compositionally biased region" description="Polar residues" evidence="1">
    <location>
        <begin position="961"/>
        <end position="974"/>
    </location>
</feature>